<keyword evidence="2" id="KW-0732">Signal</keyword>
<keyword evidence="5" id="KW-1185">Reference proteome</keyword>
<proteinExistence type="predicted"/>
<protein>
    <recommendedName>
        <fullName evidence="3">Protein-glutamine gamma-glutamyltransferase-like C-terminal domain-containing protein</fullName>
    </recommendedName>
</protein>
<evidence type="ECO:0000256" key="2">
    <source>
        <dbReference type="SAM" id="SignalP"/>
    </source>
</evidence>
<feature type="transmembrane region" description="Helical" evidence="1">
    <location>
        <begin position="93"/>
        <end position="115"/>
    </location>
</feature>
<gene>
    <name evidence="4" type="ORF">SAMN05660413_02830</name>
</gene>
<evidence type="ECO:0000313" key="5">
    <source>
        <dbReference type="Proteomes" id="UP000199153"/>
    </source>
</evidence>
<name>A0A1I5CFT4_9FLAO</name>
<dbReference type="Proteomes" id="UP000199153">
    <property type="component" value="Unassembled WGS sequence"/>
</dbReference>
<sequence length="246" mass="29173">MKKLLPVIAILLFFFGNAFPQEDSIGRAPTKLQKVEFDESLLEEWRNDKDFGYLERETSTGWWTQFKGWINKKFHDFMDWLFGSYEPGSILELFITILPYLLLLMVLFLVAWLFVKLNPAYAAAPSGKEARVFFSEEEKIIKSEDINKLIKNAISEGNYRMAIRYNYLDTLRKMDKHGIIDYSFDKTNQDYLAEIKSEELQHQFKRITRIYEYSWYGEFQVSQENFNLAESAFLKAEEMIKTRTYA</sequence>
<dbReference type="STRING" id="287099.SAMN05660413_02830"/>
<organism evidence="4 5">
    <name type="scientific">Salegentibacter flavus</name>
    <dbReference type="NCBI Taxonomy" id="287099"/>
    <lineage>
        <taxon>Bacteria</taxon>
        <taxon>Pseudomonadati</taxon>
        <taxon>Bacteroidota</taxon>
        <taxon>Flavobacteriia</taxon>
        <taxon>Flavobacteriales</taxon>
        <taxon>Flavobacteriaceae</taxon>
        <taxon>Salegentibacter</taxon>
    </lineage>
</organism>
<feature type="chain" id="PRO_5011618906" description="Protein-glutamine gamma-glutamyltransferase-like C-terminal domain-containing protein" evidence="2">
    <location>
        <begin position="21"/>
        <end position="246"/>
    </location>
</feature>
<evidence type="ECO:0000313" key="4">
    <source>
        <dbReference type="EMBL" id="SFN85682.1"/>
    </source>
</evidence>
<dbReference type="InterPro" id="IPR025403">
    <property type="entry name" value="TgpA-like_C"/>
</dbReference>
<dbReference type="OrthoDB" id="5491447at2"/>
<accession>A0A1I5CFT4</accession>
<evidence type="ECO:0000259" key="3">
    <source>
        <dbReference type="Pfam" id="PF13559"/>
    </source>
</evidence>
<feature type="domain" description="Protein-glutamine gamma-glutamyltransferase-like C-terminal" evidence="3">
    <location>
        <begin position="167"/>
        <end position="232"/>
    </location>
</feature>
<dbReference type="AlphaFoldDB" id="A0A1I5CFT4"/>
<dbReference type="RefSeq" id="WP_093410828.1">
    <property type="nucleotide sequence ID" value="NZ_FOVL01000021.1"/>
</dbReference>
<keyword evidence="1" id="KW-0812">Transmembrane</keyword>
<keyword evidence="1" id="KW-1133">Transmembrane helix</keyword>
<dbReference type="Pfam" id="PF13559">
    <property type="entry name" value="DUF4129"/>
    <property type="match status" value="1"/>
</dbReference>
<evidence type="ECO:0000256" key="1">
    <source>
        <dbReference type="SAM" id="Phobius"/>
    </source>
</evidence>
<keyword evidence="1" id="KW-0472">Membrane</keyword>
<reference evidence="4 5" key="1">
    <citation type="submission" date="2016-10" db="EMBL/GenBank/DDBJ databases">
        <authorList>
            <person name="de Groot N.N."/>
        </authorList>
    </citation>
    <scope>NUCLEOTIDE SEQUENCE [LARGE SCALE GENOMIC DNA]</scope>
    <source>
        <strain evidence="4 5">DSM 17794</strain>
    </source>
</reference>
<feature type="signal peptide" evidence="2">
    <location>
        <begin position="1"/>
        <end position="20"/>
    </location>
</feature>
<dbReference type="EMBL" id="FOVL01000021">
    <property type="protein sequence ID" value="SFN85682.1"/>
    <property type="molecule type" value="Genomic_DNA"/>
</dbReference>